<dbReference type="InterPro" id="IPR028250">
    <property type="entry name" value="DsbDN"/>
</dbReference>
<feature type="signal peptide" evidence="1">
    <location>
        <begin position="1"/>
        <end position="24"/>
    </location>
</feature>
<reference evidence="3 4" key="1">
    <citation type="submission" date="2023-08" db="EMBL/GenBank/DDBJ databases">
        <title>Oxalobacteraceae gen .nov., isolated from river sludge outside the plant.</title>
        <authorList>
            <person name="Zhao S.Y."/>
        </authorList>
    </citation>
    <scope>NUCLEOTIDE SEQUENCE [LARGE SCALE GENOMIC DNA]</scope>
    <source>
        <strain evidence="3 4">R-40</strain>
    </source>
</reference>
<evidence type="ECO:0000256" key="1">
    <source>
        <dbReference type="SAM" id="SignalP"/>
    </source>
</evidence>
<comment type="caution">
    <text evidence="3">The sequence shown here is derived from an EMBL/GenBank/DDBJ whole genome shotgun (WGS) entry which is preliminary data.</text>
</comment>
<protein>
    <submittedName>
        <fullName evidence="3">Protein-disulfide reductase DsbD N-terminal domain-containing protein</fullName>
    </submittedName>
</protein>
<sequence length="147" mass="16453">MKIAKAFVRLFPVLAVVLTAGAYAQPNLLEPDAAFKVNIVQRDQQTLTAQFTIAKNYYLYRDRMRFNVKDSPGFSIKSVRFPEGILKQDPNFGKTVVYKNAALVDIVLQRPAGAQKITVVADYQGCEEKTGVCYPPMQQAHTLVLKN</sequence>
<organism evidence="3 4">
    <name type="scientific">Keguizhuia sedimenti</name>
    <dbReference type="NCBI Taxonomy" id="3064264"/>
    <lineage>
        <taxon>Bacteria</taxon>
        <taxon>Pseudomonadati</taxon>
        <taxon>Pseudomonadota</taxon>
        <taxon>Betaproteobacteria</taxon>
        <taxon>Burkholderiales</taxon>
        <taxon>Oxalobacteraceae</taxon>
        <taxon>Keguizhuia</taxon>
    </lineage>
</organism>
<dbReference type="Pfam" id="PF11412">
    <property type="entry name" value="DsbD_N"/>
    <property type="match status" value="1"/>
</dbReference>
<dbReference type="PANTHER" id="PTHR32234">
    <property type="entry name" value="THIOL:DISULFIDE INTERCHANGE PROTEIN DSBD"/>
    <property type="match status" value="1"/>
</dbReference>
<dbReference type="Gene3D" id="2.60.40.1250">
    <property type="entry name" value="Thiol:disulfide interchange protein DsbD, N-terminal domain"/>
    <property type="match status" value="1"/>
</dbReference>
<evidence type="ECO:0000313" key="4">
    <source>
        <dbReference type="Proteomes" id="UP001225596"/>
    </source>
</evidence>
<dbReference type="Proteomes" id="UP001225596">
    <property type="component" value="Unassembled WGS sequence"/>
</dbReference>
<name>A0ABU1BRE8_9BURK</name>
<dbReference type="EMBL" id="JAUYVH010000010">
    <property type="protein sequence ID" value="MDQ9171600.1"/>
    <property type="molecule type" value="Genomic_DNA"/>
</dbReference>
<proteinExistence type="predicted"/>
<feature type="domain" description="Thiol:disulfide interchange protein DsbD N-terminal" evidence="2">
    <location>
        <begin position="26"/>
        <end position="142"/>
    </location>
</feature>
<evidence type="ECO:0000313" key="3">
    <source>
        <dbReference type="EMBL" id="MDQ9171600.1"/>
    </source>
</evidence>
<gene>
    <name evidence="3" type="ORF">Q8A64_14390</name>
</gene>
<dbReference type="PANTHER" id="PTHR32234:SF0">
    <property type="entry name" value="THIOL:DISULFIDE INTERCHANGE PROTEIN DSBD"/>
    <property type="match status" value="1"/>
</dbReference>
<feature type="chain" id="PRO_5046824705" evidence="1">
    <location>
        <begin position="25"/>
        <end position="147"/>
    </location>
</feature>
<evidence type="ECO:0000259" key="2">
    <source>
        <dbReference type="Pfam" id="PF11412"/>
    </source>
</evidence>
<dbReference type="SUPFAM" id="SSF74863">
    <property type="entry name" value="Thiol:disulfide interchange protein DsbD, N-terminal domain (DsbD-alpha)"/>
    <property type="match status" value="1"/>
</dbReference>
<dbReference type="RefSeq" id="WP_338437533.1">
    <property type="nucleotide sequence ID" value="NZ_JAUYVH010000010.1"/>
</dbReference>
<keyword evidence="4" id="KW-1185">Reference proteome</keyword>
<dbReference type="InterPro" id="IPR036929">
    <property type="entry name" value="DsbDN_sf"/>
</dbReference>
<keyword evidence="1" id="KW-0732">Signal</keyword>
<accession>A0ABU1BRE8</accession>